<dbReference type="PROSITE" id="PS50112">
    <property type="entry name" value="PAS"/>
    <property type="match status" value="1"/>
</dbReference>
<dbReference type="NCBIfam" id="TIGR00229">
    <property type="entry name" value="sensory_box"/>
    <property type="match status" value="1"/>
</dbReference>
<dbReference type="SUPFAM" id="SSF141868">
    <property type="entry name" value="EAL domain-like"/>
    <property type="match status" value="1"/>
</dbReference>
<dbReference type="Gene3D" id="3.20.20.450">
    <property type="entry name" value="EAL domain"/>
    <property type="match status" value="1"/>
</dbReference>
<dbReference type="InterPro" id="IPR000160">
    <property type="entry name" value="GGDEF_dom"/>
</dbReference>
<dbReference type="InterPro" id="IPR001633">
    <property type="entry name" value="EAL_dom"/>
</dbReference>
<accession>A0ABT1JL25</accession>
<dbReference type="CDD" id="cd00130">
    <property type="entry name" value="PAS"/>
    <property type="match status" value="1"/>
</dbReference>
<evidence type="ECO:0000313" key="7">
    <source>
        <dbReference type="Proteomes" id="UP000791080"/>
    </source>
</evidence>
<dbReference type="InterPro" id="IPR000700">
    <property type="entry name" value="PAS-assoc_C"/>
</dbReference>
<dbReference type="InterPro" id="IPR035965">
    <property type="entry name" value="PAS-like_dom_sf"/>
</dbReference>
<dbReference type="InterPro" id="IPR029787">
    <property type="entry name" value="Nucleotide_cyclase"/>
</dbReference>
<evidence type="ECO:0000259" key="3">
    <source>
        <dbReference type="PROSITE" id="PS50113"/>
    </source>
</evidence>
<dbReference type="CDD" id="cd01948">
    <property type="entry name" value="EAL"/>
    <property type="match status" value="1"/>
</dbReference>
<dbReference type="Gene3D" id="3.30.70.270">
    <property type="match status" value="1"/>
</dbReference>
<dbReference type="SUPFAM" id="SSF55785">
    <property type="entry name" value="PYP-like sensor domain (PAS domain)"/>
    <property type="match status" value="1"/>
</dbReference>
<dbReference type="Pfam" id="PF00563">
    <property type="entry name" value="EAL"/>
    <property type="match status" value="1"/>
</dbReference>
<dbReference type="EMBL" id="AUBJ02000001">
    <property type="protein sequence ID" value="MCP2333195.1"/>
    <property type="molecule type" value="Genomic_DNA"/>
</dbReference>
<name>A0ABT1JL25_ACTCY</name>
<protein>
    <submittedName>
        <fullName evidence="6">PAS domain S-box-containing protein/diguanylate cyclase (GGDEF) domain-containing protein</fullName>
    </submittedName>
</protein>
<dbReference type="PANTHER" id="PTHR44757:SF2">
    <property type="entry name" value="BIOFILM ARCHITECTURE MAINTENANCE PROTEIN MBAA"/>
    <property type="match status" value="1"/>
</dbReference>
<dbReference type="CDD" id="cd01949">
    <property type="entry name" value="GGDEF"/>
    <property type="match status" value="1"/>
</dbReference>
<reference evidence="6 7" key="2">
    <citation type="submission" date="2022-06" db="EMBL/GenBank/DDBJ databases">
        <title>Genomic Encyclopedia of Type Strains, Phase I: the one thousand microbial genomes (KMG-I) project.</title>
        <authorList>
            <person name="Kyrpides N."/>
        </authorList>
    </citation>
    <scope>NUCLEOTIDE SEQUENCE [LARGE SCALE GENOMIC DNA]</scope>
    <source>
        <strain evidence="6 7">DSM 43889</strain>
    </source>
</reference>
<dbReference type="Pfam" id="PF00990">
    <property type="entry name" value="GGDEF"/>
    <property type="match status" value="1"/>
</dbReference>
<dbReference type="PANTHER" id="PTHR44757">
    <property type="entry name" value="DIGUANYLATE CYCLASE DGCP"/>
    <property type="match status" value="1"/>
</dbReference>
<dbReference type="PROSITE" id="PS50887">
    <property type="entry name" value="GGDEF"/>
    <property type="match status" value="1"/>
</dbReference>
<sequence>MSEHTEGRVRDLPPGQEVERLDAACERFGRDWAALVSGTSYVSMSRSEMVEFLSRLARRLLTALSTEPFVARPGWEVGAELVEAHFTSPASIERTLVLVGTELVGSLPGTDVPRGRVSAIQGAVAAGYANALRQRTLEEQEAIREAVLDARQQAEAALRASEARFRALFSDAAVGIGLADLDGTFLDVNVSLQRMLGYSRDELLRTNLRKFMHAGDAESTWEAYRQLARGDREYFQVDKQFFGNDGSAVWTNLTMSLVRDADGRPQYLVAMVEDVTDRHELQNRLKYQALHDPLTGLANRALLLDRLARVFSNPPVGQRVGLCFLDLDGFKVINDSLGHHVGDELLVAVGRRLAECVNGEHCLVARMGGDEFVVLVEDSTGTEQIVELADRVLTLLNQPIRIGGHQLSVSASIGIVERPVVSGESADLIRDADVTLYWAKSEGKSRWAVYDPERNAREVARFRLSATMPAALEREEFFVDYQPLVRLADNAVVGVEALVRWRHPEHGLLSPDRFIGLAEETGLIVQLGRWVLEHACQQASRWQREFGPAAPYVSVNLAARQSRDPGLVNDVESILRDTGIPPTGLQLELTESAVMGTADDQLDALRRLYEMGVRIAIDDFGTGYSNLAYLRRLPVHELKIAGSFVEGLRAPDKPADPVDKQIVGALVTLAHALGLTVTAEGVETRAQAERLRDIGCESGQGWFFARPGPPETISRFLREGLF</sequence>
<evidence type="ECO:0000259" key="4">
    <source>
        <dbReference type="PROSITE" id="PS50883"/>
    </source>
</evidence>
<reference evidence="6 7" key="1">
    <citation type="submission" date="2013-07" db="EMBL/GenBank/DDBJ databases">
        <authorList>
            <consortium name="DOE Joint Genome Institute"/>
            <person name="Reeve W."/>
            <person name="Huntemann M."/>
            <person name="Han J."/>
            <person name="Chen A."/>
            <person name="Kyrpides N."/>
            <person name="Mavromatis K."/>
            <person name="Markowitz V."/>
            <person name="Palaniappan K."/>
            <person name="Ivanova N."/>
            <person name="Schaumberg A."/>
            <person name="Pati A."/>
            <person name="Liolios K."/>
            <person name="Nordberg H.P."/>
            <person name="Cantor M.N."/>
            <person name="Hua S.X."/>
            <person name="Woyke T."/>
        </authorList>
    </citation>
    <scope>NUCLEOTIDE SEQUENCE [LARGE SCALE GENOMIC DNA]</scope>
    <source>
        <strain evidence="6 7">DSM 43889</strain>
    </source>
</reference>
<dbReference type="SMART" id="SM00267">
    <property type="entry name" value="GGDEF"/>
    <property type="match status" value="1"/>
</dbReference>
<comment type="caution">
    <text evidence="6">The sequence shown here is derived from an EMBL/GenBank/DDBJ whole genome shotgun (WGS) entry which is preliminary data.</text>
</comment>
<dbReference type="InterPro" id="IPR013767">
    <property type="entry name" value="PAS_fold"/>
</dbReference>
<dbReference type="InterPro" id="IPR043128">
    <property type="entry name" value="Rev_trsase/Diguanyl_cyclase"/>
</dbReference>
<dbReference type="Pfam" id="PF00989">
    <property type="entry name" value="PAS"/>
    <property type="match status" value="1"/>
</dbReference>
<dbReference type="SMART" id="SM00091">
    <property type="entry name" value="PAS"/>
    <property type="match status" value="1"/>
</dbReference>
<proteinExistence type="predicted"/>
<dbReference type="Gene3D" id="3.30.450.20">
    <property type="entry name" value="PAS domain"/>
    <property type="match status" value="1"/>
</dbReference>
<evidence type="ECO:0000256" key="1">
    <source>
        <dbReference type="SAM" id="Coils"/>
    </source>
</evidence>
<gene>
    <name evidence="6" type="ORF">G443_003465</name>
</gene>
<dbReference type="PROSITE" id="PS50113">
    <property type="entry name" value="PAC"/>
    <property type="match status" value="1"/>
</dbReference>
<dbReference type="NCBIfam" id="TIGR00254">
    <property type="entry name" value="GGDEF"/>
    <property type="match status" value="1"/>
</dbReference>
<feature type="domain" description="EAL" evidence="4">
    <location>
        <begin position="461"/>
        <end position="721"/>
    </location>
</feature>
<dbReference type="InterPro" id="IPR000014">
    <property type="entry name" value="PAS"/>
</dbReference>
<dbReference type="InterPro" id="IPR001610">
    <property type="entry name" value="PAC"/>
</dbReference>
<organism evidence="6 7">
    <name type="scientific">Actinoalloteichus caeruleus DSM 43889</name>
    <dbReference type="NCBI Taxonomy" id="1120930"/>
    <lineage>
        <taxon>Bacteria</taxon>
        <taxon>Bacillati</taxon>
        <taxon>Actinomycetota</taxon>
        <taxon>Actinomycetes</taxon>
        <taxon>Pseudonocardiales</taxon>
        <taxon>Pseudonocardiaceae</taxon>
        <taxon>Actinoalloteichus</taxon>
        <taxon>Actinoalloteichus cyanogriseus</taxon>
    </lineage>
</organism>
<keyword evidence="7" id="KW-1185">Reference proteome</keyword>
<evidence type="ECO:0000259" key="5">
    <source>
        <dbReference type="PROSITE" id="PS50887"/>
    </source>
</evidence>
<feature type="domain" description="PAC" evidence="3">
    <location>
        <begin position="235"/>
        <end position="287"/>
    </location>
</feature>
<feature type="domain" description="PAS" evidence="2">
    <location>
        <begin position="161"/>
        <end position="231"/>
    </location>
</feature>
<dbReference type="RefSeq" id="WP_026419692.1">
    <property type="nucleotide sequence ID" value="NZ_AUBJ02000001.1"/>
</dbReference>
<dbReference type="InterPro" id="IPR035919">
    <property type="entry name" value="EAL_sf"/>
</dbReference>
<dbReference type="SMART" id="SM00086">
    <property type="entry name" value="PAC"/>
    <property type="match status" value="1"/>
</dbReference>
<evidence type="ECO:0000259" key="2">
    <source>
        <dbReference type="PROSITE" id="PS50112"/>
    </source>
</evidence>
<dbReference type="InterPro" id="IPR052155">
    <property type="entry name" value="Biofilm_reg_signaling"/>
</dbReference>
<dbReference type="SMART" id="SM00052">
    <property type="entry name" value="EAL"/>
    <property type="match status" value="1"/>
</dbReference>
<dbReference type="Proteomes" id="UP000791080">
    <property type="component" value="Unassembled WGS sequence"/>
</dbReference>
<keyword evidence="1" id="KW-0175">Coiled coil</keyword>
<feature type="domain" description="GGDEF" evidence="5">
    <location>
        <begin position="318"/>
        <end position="452"/>
    </location>
</feature>
<feature type="coiled-coil region" evidence="1">
    <location>
        <begin position="137"/>
        <end position="164"/>
    </location>
</feature>
<dbReference type="PROSITE" id="PS50883">
    <property type="entry name" value="EAL"/>
    <property type="match status" value="1"/>
</dbReference>
<dbReference type="SUPFAM" id="SSF55073">
    <property type="entry name" value="Nucleotide cyclase"/>
    <property type="match status" value="1"/>
</dbReference>
<evidence type="ECO:0000313" key="6">
    <source>
        <dbReference type="EMBL" id="MCP2333195.1"/>
    </source>
</evidence>